<dbReference type="AlphaFoldDB" id="E8ZJ34"/>
<evidence type="ECO:0000313" key="1">
    <source>
        <dbReference type="EMBL" id="CBY93155.1"/>
    </source>
</evidence>
<protein>
    <submittedName>
        <fullName evidence="1">Uncharacterized protein</fullName>
    </submittedName>
</protein>
<dbReference type="KEGG" id="mha:HF1_11470"/>
<evidence type="ECO:0000313" key="2">
    <source>
        <dbReference type="Proteomes" id="UP000008637"/>
    </source>
</evidence>
<organism evidence="1 2">
    <name type="scientific">Mycoplasma haemofelis (strain Langford 1)</name>
    <name type="common">Haemobartonella felis</name>
    <dbReference type="NCBI Taxonomy" id="941640"/>
    <lineage>
        <taxon>Bacteria</taxon>
        <taxon>Bacillati</taxon>
        <taxon>Mycoplasmatota</taxon>
        <taxon>Mollicutes</taxon>
        <taxon>Mycoplasmataceae</taxon>
        <taxon>Mycoplasma</taxon>
    </lineage>
</organism>
<dbReference type="Proteomes" id="UP000008637">
    <property type="component" value="Chromosome"/>
</dbReference>
<dbReference type="HOGENOM" id="CLU_098620_0_0_14"/>
<dbReference type="EMBL" id="FR773153">
    <property type="protein sequence ID" value="CBY93155.1"/>
    <property type="molecule type" value="Genomic_DNA"/>
</dbReference>
<reference evidence="1 2" key="1">
    <citation type="journal article" date="2011" name="J. Bacteriol.">
        <title>Complete genome sequence of Mycoplasma haemofelis, a hemotropic mycoplasma.</title>
        <authorList>
            <person name="Barker E.N."/>
            <person name="Helps C.R."/>
            <person name="Peters I.R."/>
            <person name="Darby A.C."/>
            <person name="Radford A.D."/>
            <person name="Tasker S."/>
        </authorList>
    </citation>
    <scope>NUCLEOTIDE SEQUENCE [LARGE SCALE GENOMIC DNA]</scope>
    <source>
        <strain evidence="1 2">Langford 1</strain>
    </source>
</reference>
<proteinExistence type="predicted"/>
<gene>
    <name evidence="1" type="ORF">HF1_11470</name>
</gene>
<keyword evidence="2" id="KW-1185">Reference proteome</keyword>
<dbReference type="OrthoDB" id="9822214at2"/>
<sequence>MANSLLFKSLAGIGGVSAATGAAIGIPKLLEDKGTLISELIRTKNPDKRLTTSQSLEDADWKKSWEAYRKANKDAPKGKDTFQLPDWSGSISGTINVGDNAIKGLLDACASKSNQKALPDSQLYKDVLAYCTGGALISDLIKDSGKTALSKEGTTVATQAWKDAWERYRLANKSSGTDAWNVSTFSTAKENANQSPPEDFRTKCETHLKSTDISNSELLERVKDWCTVEGKP</sequence>
<accession>E8ZJ34</accession>
<name>E8ZJ34_MYCHL</name>